<keyword evidence="6 8" id="KW-0863">Zinc-finger</keyword>
<comment type="subcellular location">
    <subcellularLocation>
        <location evidence="2">Cytoplasm</location>
    </subcellularLocation>
</comment>
<evidence type="ECO:0000256" key="7">
    <source>
        <dbReference type="ARBA" id="ARBA00022833"/>
    </source>
</evidence>
<dbReference type="PANTHER" id="PTHR12170:SF2">
    <property type="entry name" value="E3 UBIQUITIN-PROTEIN TRANSFERASE MAEA"/>
    <property type="match status" value="1"/>
</dbReference>
<comment type="function">
    <text evidence="1">Involved in the proteasome-dependent degradation of fructose-1,6-bisphosphatase.</text>
</comment>
<name>A0A8E5HVZ0_USTVR</name>
<evidence type="ECO:0000256" key="2">
    <source>
        <dbReference type="ARBA" id="ARBA00004496"/>
    </source>
</evidence>
<keyword evidence="7" id="KW-0862">Zinc</keyword>
<evidence type="ECO:0000256" key="1">
    <source>
        <dbReference type="ARBA" id="ARBA00002343"/>
    </source>
</evidence>
<dbReference type="GO" id="GO:0061630">
    <property type="term" value="F:ubiquitin protein ligase activity"/>
    <property type="evidence" value="ECO:0007669"/>
    <property type="project" value="InterPro"/>
</dbReference>
<dbReference type="GO" id="GO:0043161">
    <property type="term" value="P:proteasome-mediated ubiquitin-dependent protein catabolic process"/>
    <property type="evidence" value="ECO:0007669"/>
    <property type="project" value="InterPro"/>
</dbReference>
<dbReference type="RefSeq" id="XP_043000001.1">
    <property type="nucleotide sequence ID" value="XM_043144066.1"/>
</dbReference>
<dbReference type="PROSITE" id="PS51867">
    <property type="entry name" value="ZF_RING_GID"/>
    <property type="match status" value="1"/>
</dbReference>
<feature type="domain" description="RING-Gid-type" evidence="10">
    <location>
        <begin position="329"/>
        <end position="390"/>
    </location>
</feature>
<dbReference type="GO" id="GO:0008270">
    <property type="term" value="F:zinc ion binding"/>
    <property type="evidence" value="ECO:0007669"/>
    <property type="project" value="UniProtKB-KW"/>
</dbReference>
<dbReference type="InterPro" id="IPR006594">
    <property type="entry name" value="LisH"/>
</dbReference>
<evidence type="ECO:0000259" key="10">
    <source>
        <dbReference type="PROSITE" id="PS51867"/>
    </source>
</evidence>
<dbReference type="GO" id="GO:0034657">
    <property type="term" value="C:GID complex"/>
    <property type="evidence" value="ECO:0007669"/>
    <property type="project" value="TreeGrafter"/>
</dbReference>
<dbReference type="InterPro" id="IPR013144">
    <property type="entry name" value="CRA_dom"/>
</dbReference>
<keyword evidence="5" id="KW-0479">Metal-binding</keyword>
<dbReference type="GeneID" id="66067346"/>
<dbReference type="Pfam" id="PF10607">
    <property type="entry name" value="CTLH"/>
    <property type="match status" value="1"/>
</dbReference>
<evidence type="ECO:0000259" key="9">
    <source>
        <dbReference type="PROSITE" id="PS50897"/>
    </source>
</evidence>
<evidence type="ECO:0000256" key="8">
    <source>
        <dbReference type="PROSITE-ProRule" id="PRU01215"/>
    </source>
</evidence>
<evidence type="ECO:0000256" key="4">
    <source>
        <dbReference type="ARBA" id="ARBA00022490"/>
    </source>
</evidence>
<organism evidence="11 12">
    <name type="scientific">Ustilaginoidea virens</name>
    <name type="common">Rice false smut fungus</name>
    <name type="synonym">Villosiclava virens</name>
    <dbReference type="NCBI Taxonomy" id="1159556"/>
    <lineage>
        <taxon>Eukaryota</taxon>
        <taxon>Fungi</taxon>
        <taxon>Dikarya</taxon>
        <taxon>Ascomycota</taxon>
        <taxon>Pezizomycotina</taxon>
        <taxon>Sordariomycetes</taxon>
        <taxon>Hypocreomycetidae</taxon>
        <taxon>Hypocreales</taxon>
        <taxon>Clavicipitaceae</taxon>
        <taxon>Ustilaginoidea</taxon>
    </lineage>
</organism>
<dbReference type="KEGG" id="uvi:66067346"/>
<dbReference type="InterPro" id="IPR045098">
    <property type="entry name" value="Fyv10_fam"/>
</dbReference>
<dbReference type="OrthoDB" id="1933455at2759"/>
<dbReference type="GO" id="GO:0005634">
    <property type="term" value="C:nucleus"/>
    <property type="evidence" value="ECO:0007669"/>
    <property type="project" value="TreeGrafter"/>
</dbReference>
<feature type="zinc finger region" description="RING-Gid-type" evidence="8">
    <location>
        <begin position="329"/>
        <end position="390"/>
    </location>
</feature>
<dbReference type="SMART" id="SM00668">
    <property type="entry name" value="CTLH"/>
    <property type="match status" value="1"/>
</dbReference>
<dbReference type="InterPro" id="IPR024964">
    <property type="entry name" value="CTLH/CRA"/>
</dbReference>
<dbReference type="SMART" id="SM00757">
    <property type="entry name" value="CRA"/>
    <property type="match status" value="1"/>
</dbReference>
<dbReference type="PROSITE" id="PS50897">
    <property type="entry name" value="CTLH"/>
    <property type="match status" value="1"/>
</dbReference>
<dbReference type="Proteomes" id="UP000027002">
    <property type="component" value="Chromosome 5"/>
</dbReference>
<reference evidence="11" key="1">
    <citation type="submission" date="2020-03" db="EMBL/GenBank/DDBJ databases">
        <title>A mixture of massive structural variations and highly conserved coding sequences in Ustilaginoidea virens genome.</title>
        <authorList>
            <person name="Zhang K."/>
            <person name="Zhao Z."/>
            <person name="Zhang Z."/>
            <person name="Li Y."/>
            <person name="Hsiang T."/>
            <person name="Sun W."/>
        </authorList>
    </citation>
    <scope>NUCLEOTIDE SEQUENCE</scope>
    <source>
        <strain evidence="11">UV-8b</strain>
    </source>
</reference>
<evidence type="ECO:0000313" key="11">
    <source>
        <dbReference type="EMBL" id="QUC22328.1"/>
    </source>
</evidence>
<comment type="similarity">
    <text evidence="3">Belongs to the FYV10 family.</text>
</comment>
<dbReference type="GO" id="GO:0005737">
    <property type="term" value="C:cytoplasm"/>
    <property type="evidence" value="ECO:0007669"/>
    <property type="project" value="UniProtKB-SubCell"/>
</dbReference>
<sequence>MADHDQSTLKHSEHLLLDQPLLRLPHELLRKNFRSAHFTIEKDTSALRALLKESATAAVSGRASQQDVLRNLDAMISRMRGVKRKLAAYADEEARLHHQTAARIAHLDELYTMRSVDDVRYEAWSRRRLDRLLADYLLRHGFKETASQLAEDKGMRDLVDVDTFANMSRIRESLLKGSVAEALAWCAENKKELRKMESKLEFMLRLQQYIELIRTQAEPKLVEAIAHAKKYLLPYWTTYPKEVQQACGLLAFPPDAPASAAYSNMYKPARWAELADIFTTAHSNLLVLPAVPLLHVALSSGLSALKTPACHSSATHHGQGTSTLGHGVCPICSTELNELARNVPYAHHTKSHVEHDLMLLPNGRVYGSQSLQDQAKKAGLPETMVKDLQTGEVFAAEGLKKVYIT</sequence>
<evidence type="ECO:0008006" key="13">
    <source>
        <dbReference type="Google" id="ProtNLM"/>
    </source>
</evidence>
<evidence type="ECO:0000313" key="12">
    <source>
        <dbReference type="Proteomes" id="UP000027002"/>
    </source>
</evidence>
<accession>A0A8E5HVZ0</accession>
<keyword evidence="4" id="KW-0963">Cytoplasm</keyword>
<dbReference type="AlphaFoldDB" id="A0A8E5HVZ0"/>
<gene>
    <name evidence="11" type="ORF">UV8b_06569</name>
</gene>
<dbReference type="InterPro" id="IPR006595">
    <property type="entry name" value="CTLH_C"/>
</dbReference>
<proteinExistence type="inferred from homology"/>
<evidence type="ECO:0000256" key="5">
    <source>
        <dbReference type="ARBA" id="ARBA00022723"/>
    </source>
</evidence>
<dbReference type="EMBL" id="CP072757">
    <property type="protein sequence ID" value="QUC22328.1"/>
    <property type="molecule type" value="Genomic_DNA"/>
</dbReference>
<dbReference type="InterPro" id="IPR044063">
    <property type="entry name" value="ZF_RING_GID"/>
</dbReference>
<evidence type="ECO:0000256" key="3">
    <source>
        <dbReference type="ARBA" id="ARBA00010615"/>
    </source>
</evidence>
<dbReference type="PANTHER" id="PTHR12170">
    <property type="entry name" value="MACROPHAGE ERYTHROBLAST ATTACHER-RELATED"/>
    <property type="match status" value="1"/>
</dbReference>
<dbReference type="PROSITE" id="PS50896">
    <property type="entry name" value="LISH"/>
    <property type="match status" value="1"/>
</dbReference>
<keyword evidence="12" id="KW-1185">Reference proteome</keyword>
<feature type="domain" description="CTLH" evidence="9">
    <location>
        <begin position="163"/>
        <end position="220"/>
    </location>
</feature>
<evidence type="ECO:0000256" key="6">
    <source>
        <dbReference type="ARBA" id="ARBA00022771"/>
    </source>
</evidence>
<protein>
    <recommendedName>
        <fullName evidence="13">Negative regulation of gluconeogenesis</fullName>
    </recommendedName>
</protein>